<dbReference type="Pfam" id="PF00001">
    <property type="entry name" value="7tm_1"/>
    <property type="match status" value="1"/>
</dbReference>
<evidence type="ECO:0000259" key="11">
    <source>
        <dbReference type="PROSITE" id="PS50262"/>
    </source>
</evidence>
<organism evidence="12 13">
    <name type="scientific">Pocillopora meandrina</name>
    <dbReference type="NCBI Taxonomy" id="46732"/>
    <lineage>
        <taxon>Eukaryota</taxon>
        <taxon>Metazoa</taxon>
        <taxon>Cnidaria</taxon>
        <taxon>Anthozoa</taxon>
        <taxon>Hexacorallia</taxon>
        <taxon>Scleractinia</taxon>
        <taxon>Astrocoeniina</taxon>
        <taxon>Pocilloporidae</taxon>
        <taxon>Pocillopora</taxon>
    </lineage>
</organism>
<keyword evidence="7" id="KW-0675">Receptor</keyword>
<reference evidence="12 13" key="1">
    <citation type="submission" date="2022-05" db="EMBL/GenBank/DDBJ databases">
        <authorList>
            <consortium name="Genoscope - CEA"/>
            <person name="William W."/>
        </authorList>
    </citation>
    <scope>NUCLEOTIDE SEQUENCE [LARGE SCALE GENOMIC DNA]</scope>
</reference>
<evidence type="ECO:0000256" key="4">
    <source>
        <dbReference type="ARBA" id="ARBA00022989"/>
    </source>
</evidence>
<evidence type="ECO:0000256" key="3">
    <source>
        <dbReference type="ARBA" id="ARBA00022692"/>
    </source>
</evidence>
<dbReference type="AlphaFoldDB" id="A0AAU9W3D1"/>
<keyword evidence="4 10" id="KW-1133">Transmembrane helix</keyword>
<feature type="transmembrane region" description="Helical" evidence="10">
    <location>
        <begin position="43"/>
        <end position="68"/>
    </location>
</feature>
<dbReference type="GO" id="GO:0004930">
    <property type="term" value="F:G protein-coupled receptor activity"/>
    <property type="evidence" value="ECO:0007669"/>
    <property type="project" value="UniProtKB-KW"/>
</dbReference>
<name>A0AAU9W3D1_9CNID</name>
<feature type="transmembrane region" description="Helical" evidence="10">
    <location>
        <begin position="80"/>
        <end position="101"/>
    </location>
</feature>
<dbReference type="InterPro" id="IPR000276">
    <property type="entry name" value="GPCR_Rhodpsn"/>
</dbReference>
<dbReference type="EMBL" id="CALNXJ010000006">
    <property type="protein sequence ID" value="CAH3041274.1"/>
    <property type="molecule type" value="Genomic_DNA"/>
</dbReference>
<dbReference type="PANTHER" id="PTHR24246">
    <property type="entry name" value="OLFACTORY RECEPTOR AND ADENOSINE RECEPTOR"/>
    <property type="match status" value="1"/>
</dbReference>
<proteinExistence type="predicted"/>
<keyword evidence="13" id="KW-1185">Reference proteome</keyword>
<dbReference type="SUPFAM" id="SSF81321">
    <property type="entry name" value="Family A G protein-coupled receptor-like"/>
    <property type="match status" value="1"/>
</dbReference>
<sequence length="275" mass="30789">MMEAKLIVLAVVNSLLSAFGSFMNLVVAFVIVNNRNLQKGLNLLILSLCVADFMNCAISQPIYVYAVLNLGETSLTFMKTFTMVAVITLHASTMNLLAMTIHRMRALSRPFSYLFLSRQQVVIAVTLVWVMSVLVGVFFATDTGKLVAAYFHLAMTLAWIAGYVGLFCLVKRHRAKIVALEGSPTTQLQTASLEYESESVKTSAILVASSLICFFPDIVLDFMGRADESRMDWGFTILFLSSSLNPCLIIWRSHQFQAVLTKMVRDIRQWQGFQR</sequence>
<keyword evidence="6 10" id="KW-0472">Membrane</keyword>
<comment type="caution">
    <text evidence="12">The sequence shown here is derived from an EMBL/GenBank/DDBJ whole genome shotgun (WGS) entry which is preliminary data.</text>
</comment>
<evidence type="ECO:0000256" key="9">
    <source>
        <dbReference type="ARBA" id="ARBA00023224"/>
    </source>
</evidence>
<evidence type="ECO:0000256" key="8">
    <source>
        <dbReference type="ARBA" id="ARBA00023180"/>
    </source>
</evidence>
<keyword evidence="8" id="KW-0325">Glycoprotein</keyword>
<feature type="domain" description="G-protein coupled receptors family 1 profile" evidence="11">
    <location>
        <begin position="23"/>
        <end position="137"/>
    </location>
</feature>
<evidence type="ECO:0000256" key="2">
    <source>
        <dbReference type="ARBA" id="ARBA00022475"/>
    </source>
</evidence>
<evidence type="ECO:0000256" key="6">
    <source>
        <dbReference type="ARBA" id="ARBA00023136"/>
    </source>
</evidence>
<dbReference type="PROSITE" id="PS50262">
    <property type="entry name" value="G_PROTEIN_RECEP_F1_2"/>
    <property type="match status" value="1"/>
</dbReference>
<dbReference type="Proteomes" id="UP001159428">
    <property type="component" value="Unassembled WGS sequence"/>
</dbReference>
<evidence type="ECO:0000313" key="13">
    <source>
        <dbReference type="Proteomes" id="UP001159428"/>
    </source>
</evidence>
<evidence type="ECO:0000256" key="10">
    <source>
        <dbReference type="SAM" id="Phobius"/>
    </source>
</evidence>
<evidence type="ECO:0000256" key="7">
    <source>
        <dbReference type="ARBA" id="ARBA00023170"/>
    </source>
</evidence>
<keyword evidence="5" id="KW-0297">G-protein coupled receptor</keyword>
<dbReference type="PANTHER" id="PTHR24246:SF27">
    <property type="entry name" value="ADENOSINE RECEPTOR, ISOFORM A"/>
    <property type="match status" value="1"/>
</dbReference>
<keyword evidence="9" id="KW-0807">Transducer</keyword>
<comment type="subcellular location">
    <subcellularLocation>
        <location evidence="1">Cell membrane</location>
        <topology evidence="1">Multi-pass membrane protein</topology>
    </subcellularLocation>
</comment>
<evidence type="ECO:0000256" key="5">
    <source>
        <dbReference type="ARBA" id="ARBA00023040"/>
    </source>
</evidence>
<feature type="transmembrane region" description="Helical" evidence="10">
    <location>
        <begin position="147"/>
        <end position="170"/>
    </location>
</feature>
<evidence type="ECO:0000313" key="12">
    <source>
        <dbReference type="EMBL" id="CAH3041274.1"/>
    </source>
</evidence>
<dbReference type="CDD" id="cd00637">
    <property type="entry name" value="7tm_classA_rhodopsin-like"/>
    <property type="match status" value="1"/>
</dbReference>
<gene>
    <name evidence="12" type="ORF">PMEA_00029132</name>
</gene>
<dbReference type="PRINTS" id="PR00237">
    <property type="entry name" value="GPCRRHODOPSN"/>
</dbReference>
<keyword evidence="3 10" id="KW-0812">Transmembrane</keyword>
<keyword evidence="2" id="KW-1003">Cell membrane</keyword>
<dbReference type="GO" id="GO:0005886">
    <property type="term" value="C:plasma membrane"/>
    <property type="evidence" value="ECO:0007669"/>
    <property type="project" value="UniProtKB-SubCell"/>
</dbReference>
<protein>
    <recommendedName>
        <fullName evidence="11">G-protein coupled receptors family 1 profile domain-containing protein</fullName>
    </recommendedName>
</protein>
<dbReference type="Gene3D" id="1.20.1070.10">
    <property type="entry name" value="Rhodopsin 7-helix transmembrane proteins"/>
    <property type="match status" value="1"/>
</dbReference>
<feature type="transmembrane region" description="Helical" evidence="10">
    <location>
        <begin position="121"/>
        <end position="141"/>
    </location>
</feature>
<evidence type="ECO:0000256" key="1">
    <source>
        <dbReference type="ARBA" id="ARBA00004651"/>
    </source>
</evidence>
<accession>A0AAU9W3D1</accession>
<dbReference type="InterPro" id="IPR017452">
    <property type="entry name" value="GPCR_Rhodpsn_7TM"/>
</dbReference>
<feature type="transmembrane region" description="Helical" evidence="10">
    <location>
        <begin position="6"/>
        <end position="31"/>
    </location>
</feature>